<evidence type="ECO:0000259" key="1">
    <source>
        <dbReference type="Pfam" id="PF13873"/>
    </source>
</evidence>
<accession>A0A9D4RPI8</accession>
<dbReference type="InterPro" id="IPR028002">
    <property type="entry name" value="Myb_DNA-bind_5"/>
</dbReference>
<organism evidence="2 3">
    <name type="scientific">Dreissena polymorpha</name>
    <name type="common">Zebra mussel</name>
    <name type="synonym">Mytilus polymorpha</name>
    <dbReference type="NCBI Taxonomy" id="45954"/>
    <lineage>
        <taxon>Eukaryota</taxon>
        <taxon>Metazoa</taxon>
        <taxon>Spiralia</taxon>
        <taxon>Lophotrochozoa</taxon>
        <taxon>Mollusca</taxon>
        <taxon>Bivalvia</taxon>
        <taxon>Autobranchia</taxon>
        <taxon>Heteroconchia</taxon>
        <taxon>Euheterodonta</taxon>
        <taxon>Imparidentia</taxon>
        <taxon>Neoheterodontei</taxon>
        <taxon>Myida</taxon>
        <taxon>Dreissenoidea</taxon>
        <taxon>Dreissenidae</taxon>
        <taxon>Dreissena</taxon>
    </lineage>
</organism>
<protein>
    <recommendedName>
        <fullName evidence="1">Myb/SANT-like DNA-binding domain-containing protein</fullName>
    </recommendedName>
</protein>
<reference evidence="2" key="1">
    <citation type="journal article" date="2019" name="bioRxiv">
        <title>The Genome of the Zebra Mussel, Dreissena polymorpha: A Resource for Invasive Species Research.</title>
        <authorList>
            <person name="McCartney M.A."/>
            <person name="Auch B."/>
            <person name="Kono T."/>
            <person name="Mallez S."/>
            <person name="Zhang Y."/>
            <person name="Obille A."/>
            <person name="Becker A."/>
            <person name="Abrahante J.E."/>
            <person name="Garbe J."/>
            <person name="Badalamenti J.P."/>
            <person name="Herman A."/>
            <person name="Mangelson H."/>
            <person name="Liachko I."/>
            <person name="Sullivan S."/>
            <person name="Sone E.D."/>
            <person name="Koren S."/>
            <person name="Silverstein K.A.T."/>
            <person name="Beckman K.B."/>
            <person name="Gohl D.M."/>
        </authorList>
    </citation>
    <scope>NUCLEOTIDE SEQUENCE</scope>
    <source>
        <strain evidence="2">Duluth1</strain>
        <tissue evidence="2">Whole animal</tissue>
    </source>
</reference>
<dbReference type="EMBL" id="JAIWYP010000002">
    <property type="protein sequence ID" value="KAH3873900.1"/>
    <property type="molecule type" value="Genomic_DNA"/>
</dbReference>
<sequence length="52" mass="6150">MWEEVEIVFNSTSVGPRRTLAELEKKWENLTAKHRVLYNDHQRLLSMTGTSF</sequence>
<name>A0A9D4RPI8_DREPO</name>
<dbReference type="Proteomes" id="UP000828390">
    <property type="component" value="Unassembled WGS sequence"/>
</dbReference>
<dbReference type="Pfam" id="PF13873">
    <property type="entry name" value="Myb_DNA-bind_5"/>
    <property type="match status" value="1"/>
</dbReference>
<keyword evidence="3" id="KW-1185">Reference proteome</keyword>
<gene>
    <name evidence="2" type="ORF">DPMN_037141</name>
</gene>
<dbReference type="AlphaFoldDB" id="A0A9D4RPI8"/>
<comment type="caution">
    <text evidence="2">The sequence shown here is derived from an EMBL/GenBank/DDBJ whole genome shotgun (WGS) entry which is preliminary data.</text>
</comment>
<feature type="domain" description="Myb/SANT-like DNA-binding" evidence="1">
    <location>
        <begin position="1"/>
        <end position="35"/>
    </location>
</feature>
<proteinExistence type="predicted"/>
<evidence type="ECO:0000313" key="3">
    <source>
        <dbReference type="Proteomes" id="UP000828390"/>
    </source>
</evidence>
<reference evidence="2" key="2">
    <citation type="submission" date="2020-11" db="EMBL/GenBank/DDBJ databases">
        <authorList>
            <person name="McCartney M.A."/>
            <person name="Auch B."/>
            <person name="Kono T."/>
            <person name="Mallez S."/>
            <person name="Becker A."/>
            <person name="Gohl D.M."/>
            <person name="Silverstein K.A.T."/>
            <person name="Koren S."/>
            <person name="Bechman K.B."/>
            <person name="Herman A."/>
            <person name="Abrahante J.E."/>
            <person name="Garbe J."/>
        </authorList>
    </citation>
    <scope>NUCLEOTIDE SEQUENCE</scope>
    <source>
        <strain evidence="2">Duluth1</strain>
        <tissue evidence="2">Whole animal</tissue>
    </source>
</reference>
<evidence type="ECO:0000313" key="2">
    <source>
        <dbReference type="EMBL" id="KAH3873900.1"/>
    </source>
</evidence>